<organism evidence="1 2">
    <name type="scientific">Aspergillus brasiliensis (strain CBS 101740 / IMI 381727 / IBT 21946)</name>
    <dbReference type="NCBI Taxonomy" id="767769"/>
    <lineage>
        <taxon>Eukaryota</taxon>
        <taxon>Fungi</taxon>
        <taxon>Dikarya</taxon>
        <taxon>Ascomycota</taxon>
        <taxon>Pezizomycotina</taxon>
        <taxon>Eurotiomycetes</taxon>
        <taxon>Eurotiomycetidae</taxon>
        <taxon>Eurotiales</taxon>
        <taxon>Aspergillaceae</taxon>
        <taxon>Aspergillus</taxon>
        <taxon>Aspergillus subgen. Circumdati</taxon>
    </lineage>
</organism>
<accession>A0A1L9U3U4</accession>
<proteinExistence type="predicted"/>
<sequence length="97" mass="11156">MHLAIQQRENGVSGSAGLSEGRIKEVYFTWIRPVEPCATWLHEGMDRFRFVKRKWEETQKGKSILVVEGDSYNVMRWVNAPRGEIGVGKNCREAYSP</sequence>
<evidence type="ECO:0000313" key="1">
    <source>
        <dbReference type="EMBL" id="OJJ66223.1"/>
    </source>
</evidence>
<gene>
    <name evidence="1" type="ORF">ASPBRDRAFT_49123</name>
</gene>
<reference evidence="2" key="1">
    <citation type="journal article" date="2017" name="Genome Biol.">
        <title>Comparative genomics reveals high biological diversity and specific adaptations in the industrially and medically important fungal genus Aspergillus.</title>
        <authorList>
            <person name="de Vries R.P."/>
            <person name="Riley R."/>
            <person name="Wiebenga A."/>
            <person name="Aguilar-Osorio G."/>
            <person name="Amillis S."/>
            <person name="Uchima C.A."/>
            <person name="Anderluh G."/>
            <person name="Asadollahi M."/>
            <person name="Askin M."/>
            <person name="Barry K."/>
            <person name="Battaglia E."/>
            <person name="Bayram O."/>
            <person name="Benocci T."/>
            <person name="Braus-Stromeyer S.A."/>
            <person name="Caldana C."/>
            <person name="Canovas D."/>
            <person name="Cerqueira G.C."/>
            <person name="Chen F."/>
            <person name="Chen W."/>
            <person name="Choi C."/>
            <person name="Clum A."/>
            <person name="Dos Santos R.A."/>
            <person name="Damasio A.R."/>
            <person name="Diallinas G."/>
            <person name="Emri T."/>
            <person name="Fekete E."/>
            <person name="Flipphi M."/>
            <person name="Freyberg S."/>
            <person name="Gallo A."/>
            <person name="Gournas C."/>
            <person name="Habgood R."/>
            <person name="Hainaut M."/>
            <person name="Harispe M.L."/>
            <person name="Henrissat B."/>
            <person name="Hilden K.S."/>
            <person name="Hope R."/>
            <person name="Hossain A."/>
            <person name="Karabika E."/>
            <person name="Karaffa L."/>
            <person name="Karanyi Z."/>
            <person name="Krasevec N."/>
            <person name="Kuo A."/>
            <person name="Kusch H."/>
            <person name="LaButti K."/>
            <person name="Lagendijk E.L."/>
            <person name="Lapidus A."/>
            <person name="Levasseur A."/>
            <person name="Lindquist E."/>
            <person name="Lipzen A."/>
            <person name="Logrieco A.F."/>
            <person name="MacCabe A."/>
            <person name="Maekelae M.R."/>
            <person name="Malavazi I."/>
            <person name="Melin P."/>
            <person name="Meyer V."/>
            <person name="Mielnichuk N."/>
            <person name="Miskei M."/>
            <person name="Molnar A.P."/>
            <person name="Mule G."/>
            <person name="Ngan C.Y."/>
            <person name="Orejas M."/>
            <person name="Orosz E."/>
            <person name="Ouedraogo J.P."/>
            <person name="Overkamp K.M."/>
            <person name="Park H.-S."/>
            <person name="Perrone G."/>
            <person name="Piumi F."/>
            <person name="Punt P.J."/>
            <person name="Ram A.F."/>
            <person name="Ramon A."/>
            <person name="Rauscher S."/>
            <person name="Record E."/>
            <person name="Riano-Pachon D.M."/>
            <person name="Robert V."/>
            <person name="Roehrig J."/>
            <person name="Ruller R."/>
            <person name="Salamov A."/>
            <person name="Salih N.S."/>
            <person name="Samson R.A."/>
            <person name="Sandor E."/>
            <person name="Sanguinetti M."/>
            <person name="Schuetze T."/>
            <person name="Sepcic K."/>
            <person name="Shelest E."/>
            <person name="Sherlock G."/>
            <person name="Sophianopoulou V."/>
            <person name="Squina F.M."/>
            <person name="Sun H."/>
            <person name="Susca A."/>
            <person name="Todd R.B."/>
            <person name="Tsang A."/>
            <person name="Unkles S.E."/>
            <person name="van de Wiele N."/>
            <person name="van Rossen-Uffink D."/>
            <person name="Oliveira J.V."/>
            <person name="Vesth T.C."/>
            <person name="Visser J."/>
            <person name="Yu J.-H."/>
            <person name="Zhou M."/>
            <person name="Andersen M.R."/>
            <person name="Archer D.B."/>
            <person name="Baker S.E."/>
            <person name="Benoit I."/>
            <person name="Brakhage A.A."/>
            <person name="Braus G.H."/>
            <person name="Fischer R."/>
            <person name="Frisvad J.C."/>
            <person name="Goldman G.H."/>
            <person name="Houbraken J."/>
            <person name="Oakley B."/>
            <person name="Pocsi I."/>
            <person name="Scazzocchio C."/>
            <person name="Seiboth B."/>
            <person name="vanKuyk P.A."/>
            <person name="Wortman J."/>
            <person name="Dyer P.S."/>
            <person name="Grigoriev I.V."/>
        </authorList>
    </citation>
    <scope>NUCLEOTIDE SEQUENCE [LARGE SCALE GENOMIC DNA]</scope>
    <source>
        <strain evidence="2">CBS 101740 / IMI 381727 / IBT 21946</strain>
    </source>
</reference>
<dbReference type="Proteomes" id="UP000184499">
    <property type="component" value="Unassembled WGS sequence"/>
</dbReference>
<dbReference type="AlphaFoldDB" id="A0A1L9U3U4"/>
<dbReference type="VEuPathDB" id="FungiDB:ASPBRDRAFT_49123"/>
<dbReference type="GeneID" id="93578743"/>
<dbReference type="STRING" id="767769.A0A1L9U3U4"/>
<dbReference type="EMBL" id="KV878700">
    <property type="protein sequence ID" value="OJJ66223.1"/>
    <property type="molecule type" value="Genomic_DNA"/>
</dbReference>
<keyword evidence="2" id="KW-1185">Reference proteome</keyword>
<name>A0A1L9U3U4_ASPBC</name>
<protein>
    <submittedName>
        <fullName evidence="1">Uncharacterized protein</fullName>
    </submittedName>
</protein>
<dbReference type="RefSeq" id="XP_067473473.1">
    <property type="nucleotide sequence ID" value="XM_067626255.1"/>
</dbReference>
<evidence type="ECO:0000313" key="2">
    <source>
        <dbReference type="Proteomes" id="UP000184499"/>
    </source>
</evidence>